<sequence length="220" mass="25153">MNGFDHLKWLKRRGTKVNWHLIDWIWHVRGCLSIPAQQTSSEVFCKIDPLFQEFGTTHELKNESLVFSKKNQPSQDKMAVFDDGVLSIESKKEGSVLQYDLRSKTLLFCFLAPFFFLAMAELTIVVKHLQKPSTEVSQSLAEKEKEEEARYLIQSPIDKALGVPAPEKKTDKDDEKQGKKKLSPVAAYVFAGIFSVLYVIGRISEALSVKSLFRKYLSEY</sequence>
<protein>
    <submittedName>
        <fullName evidence="2">Uncharacterized protein</fullName>
    </submittedName>
</protein>
<keyword evidence="1" id="KW-0472">Membrane</keyword>
<feature type="transmembrane region" description="Helical" evidence="1">
    <location>
        <begin position="105"/>
        <end position="126"/>
    </location>
</feature>
<dbReference type="AlphaFoldDB" id="A0A0U5B613"/>
<reference evidence="3" key="1">
    <citation type="submission" date="2014-09" db="EMBL/GenBank/DDBJ databases">
        <authorList>
            <person name="Illeghems K.G."/>
        </authorList>
    </citation>
    <scope>NUCLEOTIDE SEQUENCE [LARGE SCALE GENOMIC DNA]</scope>
    <source>
        <strain evidence="3">108B</strain>
    </source>
</reference>
<name>A0A0U5B613_9PROT</name>
<evidence type="ECO:0000256" key="1">
    <source>
        <dbReference type="SAM" id="Phobius"/>
    </source>
</evidence>
<keyword evidence="1" id="KW-0812">Transmembrane</keyword>
<dbReference type="Proteomes" id="UP000056109">
    <property type="component" value="Chromosome I"/>
</dbReference>
<evidence type="ECO:0000313" key="2">
    <source>
        <dbReference type="EMBL" id="CEF39989.1"/>
    </source>
</evidence>
<evidence type="ECO:0000313" key="3">
    <source>
        <dbReference type="Proteomes" id="UP000056109"/>
    </source>
</evidence>
<proteinExistence type="predicted"/>
<dbReference type="PATRIC" id="fig|446692.3.peg.540"/>
<accession>A0A0U5B613</accession>
<keyword evidence="3" id="KW-1185">Reference proteome</keyword>
<dbReference type="KEGG" id="asz:ASN_574"/>
<dbReference type="EMBL" id="LN606600">
    <property type="protein sequence ID" value="CEF39989.1"/>
    <property type="molecule type" value="Genomic_DNA"/>
</dbReference>
<keyword evidence="1" id="KW-1133">Transmembrane helix</keyword>
<organism evidence="2 3">
    <name type="scientific">Acetobacter senegalensis</name>
    <dbReference type="NCBI Taxonomy" id="446692"/>
    <lineage>
        <taxon>Bacteria</taxon>
        <taxon>Pseudomonadati</taxon>
        <taxon>Pseudomonadota</taxon>
        <taxon>Alphaproteobacteria</taxon>
        <taxon>Acetobacterales</taxon>
        <taxon>Acetobacteraceae</taxon>
        <taxon>Acetobacter</taxon>
    </lineage>
</organism>
<feature type="transmembrane region" description="Helical" evidence="1">
    <location>
        <begin position="185"/>
        <end position="204"/>
    </location>
</feature>
<gene>
    <name evidence="2" type="ORF">ASN_574</name>
</gene>